<dbReference type="GO" id="GO:0006123">
    <property type="term" value="P:mitochondrial electron transport, cytochrome c to oxygen"/>
    <property type="evidence" value="ECO:0007669"/>
    <property type="project" value="InterPro"/>
</dbReference>
<evidence type="ECO:0000256" key="1">
    <source>
        <dbReference type="ARBA" id="ARBA00004434"/>
    </source>
</evidence>
<keyword evidence="6" id="KW-0809">Transit peptide</keyword>
<dbReference type="InterPro" id="IPR003205">
    <property type="entry name" value="Cyt_c_oxidase_su8"/>
</dbReference>
<comment type="subcellular location">
    <subcellularLocation>
        <location evidence="1">Mitochondrion inner membrane</location>
        <topology evidence="1">Single-pass membrane protein</topology>
    </subcellularLocation>
</comment>
<reference evidence="11" key="3">
    <citation type="submission" date="2025-09" db="UniProtKB">
        <authorList>
            <consortium name="Ensembl"/>
        </authorList>
    </citation>
    <scope>IDENTIFICATION</scope>
</reference>
<keyword evidence="4 10" id="KW-0812">Transmembrane</keyword>
<dbReference type="GeneTree" id="ENSGT01140000283041"/>
<evidence type="ECO:0000313" key="12">
    <source>
        <dbReference type="Proteomes" id="UP000314980"/>
    </source>
</evidence>
<reference evidence="11" key="2">
    <citation type="submission" date="2025-08" db="UniProtKB">
        <authorList>
            <consortium name="Ensembl"/>
        </authorList>
    </citation>
    <scope>IDENTIFICATION</scope>
</reference>
<dbReference type="UniPathway" id="UPA00705"/>
<sequence length="71" mass="8163">MFSPLRKPALTRSVLKRNIMSVNKAFILMFAFTFLQESIFALCVFAVTLLAPAGWIMHHIPDYRQRSPPQP</sequence>
<keyword evidence="7 10" id="KW-1133">Transmembrane helix</keyword>
<evidence type="ECO:0000256" key="7">
    <source>
        <dbReference type="ARBA" id="ARBA00022989"/>
    </source>
</evidence>
<reference evidence="12" key="1">
    <citation type="submission" date="2015-09" db="EMBL/GenBank/DDBJ databases">
        <authorList>
            <person name="Sai Rama Sridatta P."/>
        </authorList>
    </citation>
    <scope>NUCLEOTIDE SEQUENCE [LARGE SCALE GENOMIC DNA]</scope>
</reference>
<keyword evidence="9 10" id="KW-0472">Membrane</keyword>
<keyword evidence="12" id="KW-1185">Reference proteome</keyword>
<keyword evidence="8" id="KW-0496">Mitochondrion</keyword>
<dbReference type="Pfam" id="PF02285">
    <property type="entry name" value="COX8"/>
    <property type="match status" value="1"/>
</dbReference>
<evidence type="ECO:0000256" key="4">
    <source>
        <dbReference type="ARBA" id="ARBA00022692"/>
    </source>
</evidence>
<dbReference type="AlphaFoldDB" id="A0A4W6FBW2"/>
<protein>
    <submittedName>
        <fullName evidence="11">Uncharacterized protein</fullName>
    </submittedName>
</protein>
<evidence type="ECO:0000256" key="9">
    <source>
        <dbReference type="ARBA" id="ARBA00023136"/>
    </source>
</evidence>
<comment type="similarity">
    <text evidence="3">Belongs to the cytochrome c oxidase VIII family.</text>
</comment>
<dbReference type="Ensembl" id="ENSLCAT00010049215.1">
    <property type="protein sequence ID" value="ENSLCAP00010048032.1"/>
    <property type="gene ID" value="ENSLCAG00010022309.1"/>
</dbReference>
<evidence type="ECO:0000256" key="3">
    <source>
        <dbReference type="ARBA" id="ARBA00010117"/>
    </source>
</evidence>
<dbReference type="GO" id="GO:0045277">
    <property type="term" value="C:respiratory chain complex IV"/>
    <property type="evidence" value="ECO:0007669"/>
    <property type="project" value="InterPro"/>
</dbReference>
<dbReference type="PANTHER" id="PTHR16717">
    <property type="entry name" value="CYTOCHROME C OXIDASE POLYPEPTIDE VIII"/>
    <property type="match status" value="1"/>
</dbReference>
<dbReference type="InParanoid" id="A0A4W6FBW2"/>
<evidence type="ECO:0000256" key="8">
    <source>
        <dbReference type="ARBA" id="ARBA00023128"/>
    </source>
</evidence>
<evidence type="ECO:0000256" key="6">
    <source>
        <dbReference type="ARBA" id="ARBA00022946"/>
    </source>
</evidence>
<dbReference type="PANTHER" id="PTHR16717:SF7">
    <property type="entry name" value="CYTOCHROME C OXIDASE SUBUNIT 8A, MITOCHONDRIAL-LIKE"/>
    <property type="match status" value="1"/>
</dbReference>
<dbReference type="GO" id="GO:0005743">
    <property type="term" value="C:mitochondrial inner membrane"/>
    <property type="evidence" value="ECO:0007669"/>
    <property type="project" value="UniProtKB-SubCell"/>
</dbReference>
<evidence type="ECO:0000256" key="2">
    <source>
        <dbReference type="ARBA" id="ARBA00004673"/>
    </source>
</evidence>
<proteinExistence type="inferred from homology"/>
<organism evidence="11 12">
    <name type="scientific">Lates calcarifer</name>
    <name type="common">Barramundi</name>
    <name type="synonym">Holocentrus calcarifer</name>
    <dbReference type="NCBI Taxonomy" id="8187"/>
    <lineage>
        <taxon>Eukaryota</taxon>
        <taxon>Metazoa</taxon>
        <taxon>Chordata</taxon>
        <taxon>Craniata</taxon>
        <taxon>Vertebrata</taxon>
        <taxon>Euteleostomi</taxon>
        <taxon>Actinopterygii</taxon>
        <taxon>Neopterygii</taxon>
        <taxon>Teleostei</taxon>
        <taxon>Neoteleostei</taxon>
        <taxon>Acanthomorphata</taxon>
        <taxon>Carangaria</taxon>
        <taxon>Carangaria incertae sedis</taxon>
        <taxon>Centropomidae</taxon>
        <taxon>Lates</taxon>
    </lineage>
</organism>
<evidence type="ECO:0000256" key="5">
    <source>
        <dbReference type="ARBA" id="ARBA00022792"/>
    </source>
</evidence>
<dbReference type="InterPro" id="IPR036548">
    <property type="entry name" value="Cyt_c_oxidase_su8_sf"/>
</dbReference>
<evidence type="ECO:0000256" key="10">
    <source>
        <dbReference type="SAM" id="Phobius"/>
    </source>
</evidence>
<keyword evidence="5" id="KW-0999">Mitochondrion inner membrane</keyword>
<evidence type="ECO:0000313" key="11">
    <source>
        <dbReference type="Ensembl" id="ENSLCAP00010048032.1"/>
    </source>
</evidence>
<dbReference type="STRING" id="8187.ENSLCAP00010048032"/>
<feature type="transmembrane region" description="Helical" evidence="10">
    <location>
        <begin position="25"/>
        <end position="51"/>
    </location>
</feature>
<dbReference type="Proteomes" id="UP000314980">
    <property type="component" value="Unassembled WGS sequence"/>
</dbReference>
<accession>A0A4W6FBW2</accession>
<dbReference type="Gene3D" id="4.10.81.10">
    <property type="entry name" value="Cytochrome c oxidase, subunit 8"/>
    <property type="match status" value="1"/>
</dbReference>
<comment type="pathway">
    <text evidence="2">Energy metabolism; oxidative phosphorylation.</text>
</comment>
<name>A0A4W6FBW2_LATCA</name>
<dbReference type="SUPFAM" id="SSF81431">
    <property type="entry name" value="Mitochondrial cytochrome c oxidase subunit VIIIb (aka IX)"/>
    <property type="match status" value="1"/>
</dbReference>